<keyword evidence="3" id="KW-0575">Peroxidase</keyword>
<keyword evidence="3" id="KW-0560">Oxidoreductase</keyword>
<evidence type="ECO:0000259" key="8">
    <source>
        <dbReference type="PROSITE" id="PS50222"/>
    </source>
</evidence>
<dbReference type="InterPro" id="IPR037120">
    <property type="entry name" value="Haem_peroxidase_sf_animal"/>
</dbReference>
<dbReference type="PROSITE" id="PS00018">
    <property type="entry name" value="EF_HAND_1"/>
    <property type="match status" value="2"/>
</dbReference>
<accession>A0A0L7L455</accession>
<dbReference type="InterPro" id="IPR019791">
    <property type="entry name" value="Haem_peroxidase_animal"/>
</dbReference>
<feature type="domain" description="EF-hand" evidence="8">
    <location>
        <begin position="311"/>
        <end position="346"/>
    </location>
</feature>
<dbReference type="EMBL" id="JTDY01003080">
    <property type="protein sequence ID" value="KOB70185.1"/>
    <property type="molecule type" value="Genomic_DNA"/>
</dbReference>
<dbReference type="Pfam" id="PF03098">
    <property type="entry name" value="An_peroxidase"/>
    <property type="match status" value="1"/>
</dbReference>
<sequence length="451" mass="51926">DVMSQVPIEEVLMGMASQLSEREDALLCSDVRDNLFGPMEFSRRDLGALNIMRGRDNGLPDYNTAREYFGLTKIKTFNEINPELFENNPDLLQKLIQIYDGKLDNIDVYIAQEIEELRHIKMWDIIINSTAVGSVDKMVCREWVHATHKRIVKLRLGPEPALHVTDRKGDKLRTLPLDHTDQLTVLESQEGRNNKRPLVLIRAPREHDLVLEMDTAAERRKFLVKLDTFLAQHKKALNLSQGYREHILATAETRERRQRKLEHFFREAYAITFGLAPGEKRRRKEDADPESIVMRTSLSKGEFASALGMKGDAVFVKKMFNIVDKDGDGRISFQEFLDTVVLFSRGATEDKLRIIFDMCDNDRNGVIDKGELSEMLRSLVEIARTTSLRDEHHKDHLTYSDFKLMMKEYKGEFVAIGLDCKGAKQNFLDTSTNVARMTSFQLEPSMEQQTR</sequence>
<dbReference type="Gene3D" id="1.10.640.10">
    <property type="entry name" value="Haem peroxidase domain superfamily, animal type"/>
    <property type="match status" value="1"/>
</dbReference>
<dbReference type="GO" id="GO:0006979">
    <property type="term" value="P:response to oxidative stress"/>
    <property type="evidence" value="ECO:0007669"/>
    <property type="project" value="InterPro"/>
</dbReference>
<keyword evidence="5" id="KW-0376">Hydrogen peroxide</keyword>
<proteinExistence type="inferred from homology"/>
<dbReference type="PROSITE" id="PS50292">
    <property type="entry name" value="PEROXIDASE_3"/>
    <property type="match status" value="1"/>
</dbReference>
<dbReference type="InterPro" id="IPR011992">
    <property type="entry name" value="EF-hand-dom_pair"/>
</dbReference>
<organism evidence="9 10">
    <name type="scientific">Operophtera brumata</name>
    <name type="common">Winter moth</name>
    <name type="synonym">Phalaena brumata</name>
    <dbReference type="NCBI Taxonomy" id="104452"/>
    <lineage>
        <taxon>Eukaryota</taxon>
        <taxon>Metazoa</taxon>
        <taxon>Ecdysozoa</taxon>
        <taxon>Arthropoda</taxon>
        <taxon>Hexapoda</taxon>
        <taxon>Insecta</taxon>
        <taxon>Pterygota</taxon>
        <taxon>Neoptera</taxon>
        <taxon>Endopterygota</taxon>
        <taxon>Lepidoptera</taxon>
        <taxon>Glossata</taxon>
        <taxon>Ditrysia</taxon>
        <taxon>Geometroidea</taxon>
        <taxon>Geometridae</taxon>
        <taxon>Larentiinae</taxon>
        <taxon>Operophtera</taxon>
    </lineage>
</organism>
<dbReference type="PROSITE" id="PS50222">
    <property type="entry name" value="EF_HAND_2"/>
    <property type="match status" value="2"/>
</dbReference>
<dbReference type="InterPro" id="IPR002048">
    <property type="entry name" value="EF_hand_dom"/>
</dbReference>
<reference evidence="9 10" key="1">
    <citation type="journal article" date="2015" name="Genome Biol. Evol.">
        <title>The genome of winter moth (Operophtera brumata) provides a genomic perspective on sexual dimorphism and phenology.</title>
        <authorList>
            <person name="Derks M.F."/>
            <person name="Smit S."/>
            <person name="Salis L."/>
            <person name="Schijlen E."/>
            <person name="Bossers A."/>
            <person name="Mateman C."/>
            <person name="Pijl A.S."/>
            <person name="de Ridder D."/>
            <person name="Groenen M.A."/>
            <person name="Visser M.E."/>
            <person name="Megens H.J."/>
        </authorList>
    </citation>
    <scope>NUCLEOTIDE SEQUENCE [LARGE SCALE GENOMIC DNA]</scope>
    <source>
        <strain evidence="9">WM2013NL</strain>
        <tissue evidence="9">Head and thorax</tissue>
    </source>
</reference>
<dbReference type="GO" id="GO:0016174">
    <property type="term" value="F:NAD(P)H oxidase H2O2-forming activity"/>
    <property type="evidence" value="ECO:0007669"/>
    <property type="project" value="UniProtKB-EC"/>
</dbReference>
<feature type="non-terminal residue" evidence="9">
    <location>
        <position position="1"/>
    </location>
</feature>
<dbReference type="GO" id="GO:0004601">
    <property type="term" value="F:peroxidase activity"/>
    <property type="evidence" value="ECO:0007669"/>
    <property type="project" value="UniProtKB-KW"/>
</dbReference>
<dbReference type="Proteomes" id="UP000037510">
    <property type="component" value="Unassembled WGS sequence"/>
</dbReference>
<feature type="domain" description="EF-hand" evidence="8">
    <location>
        <begin position="347"/>
        <end position="382"/>
    </location>
</feature>
<evidence type="ECO:0000256" key="6">
    <source>
        <dbReference type="ARBA" id="ARBA00047455"/>
    </source>
</evidence>
<evidence type="ECO:0000256" key="5">
    <source>
        <dbReference type="ARBA" id="ARBA00023324"/>
    </source>
</evidence>
<dbReference type="Pfam" id="PF00036">
    <property type="entry name" value="EF-hand_1"/>
    <property type="match status" value="1"/>
</dbReference>
<comment type="caution">
    <text evidence="9">The sequence shown here is derived from an EMBL/GenBank/DDBJ whole genome shotgun (WGS) entry which is preliminary data.</text>
</comment>
<dbReference type="Pfam" id="PF13202">
    <property type="entry name" value="EF-hand_5"/>
    <property type="match status" value="1"/>
</dbReference>
<dbReference type="PANTHER" id="PTHR11475:SF144">
    <property type="entry name" value="NAD(P)H OXIDASE (H2O2-FORMING)"/>
    <property type="match status" value="1"/>
</dbReference>
<dbReference type="EC" id="1.6.3.1" evidence="2"/>
<evidence type="ECO:0000256" key="3">
    <source>
        <dbReference type="ARBA" id="ARBA00022559"/>
    </source>
</evidence>
<dbReference type="GO" id="GO:0042744">
    <property type="term" value="P:hydrogen peroxide catabolic process"/>
    <property type="evidence" value="ECO:0007669"/>
    <property type="project" value="UniProtKB-KW"/>
</dbReference>
<evidence type="ECO:0000256" key="7">
    <source>
        <dbReference type="ARBA" id="ARBA00048762"/>
    </source>
</evidence>
<dbReference type="PANTHER" id="PTHR11475">
    <property type="entry name" value="OXIDASE/PEROXIDASE"/>
    <property type="match status" value="1"/>
</dbReference>
<evidence type="ECO:0000313" key="10">
    <source>
        <dbReference type="Proteomes" id="UP000037510"/>
    </source>
</evidence>
<comment type="catalytic activity">
    <reaction evidence="7">
        <text>NADPH + O2 + H(+) = H2O2 + NADP(+)</text>
        <dbReference type="Rhea" id="RHEA:11260"/>
        <dbReference type="ChEBI" id="CHEBI:15378"/>
        <dbReference type="ChEBI" id="CHEBI:15379"/>
        <dbReference type="ChEBI" id="CHEBI:16240"/>
        <dbReference type="ChEBI" id="CHEBI:57783"/>
        <dbReference type="ChEBI" id="CHEBI:58349"/>
        <dbReference type="EC" id="1.6.3.1"/>
    </reaction>
</comment>
<dbReference type="Gene3D" id="1.10.238.10">
    <property type="entry name" value="EF-hand"/>
    <property type="match status" value="1"/>
</dbReference>
<protein>
    <recommendedName>
        <fullName evidence="2">NAD(P)H oxidase (H2O2-forming)</fullName>
        <ecNumber evidence="2">1.6.3.1</ecNumber>
    </recommendedName>
</protein>
<name>A0A0L7L455_OPEBR</name>
<keyword evidence="10" id="KW-1185">Reference proteome</keyword>
<dbReference type="SMART" id="SM00054">
    <property type="entry name" value="EFh"/>
    <property type="match status" value="2"/>
</dbReference>
<gene>
    <name evidence="9" type="ORF">OBRU01_15705</name>
</gene>
<dbReference type="InterPro" id="IPR010255">
    <property type="entry name" value="Haem_peroxidase_sf"/>
</dbReference>
<dbReference type="SUPFAM" id="SSF47473">
    <property type="entry name" value="EF-hand"/>
    <property type="match status" value="1"/>
</dbReference>
<evidence type="ECO:0000313" key="9">
    <source>
        <dbReference type="EMBL" id="KOB70185.1"/>
    </source>
</evidence>
<dbReference type="GO" id="GO:0005509">
    <property type="term" value="F:calcium ion binding"/>
    <property type="evidence" value="ECO:0007669"/>
    <property type="project" value="InterPro"/>
</dbReference>
<dbReference type="PRINTS" id="PR00450">
    <property type="entry name" value="RECOVERIN"/>
</dbReference>
<dbReference type="GO" id="GO:0020037">
    <property type="term" value="F:heme binding"/>
    <property type="evidence" value="ECO:0007669"/>
    <property type="project" value="InterPro"/>
</dbReference>
<keyword evidence="4" id="KW-0106">Calcium</keyword>
<evidence type="ECO:0000256" key="4">
    <source>
        <dbReference type="ARBA" id="ARBA00022837"/>
    </source>
</evidence>
<evidence type="ECO:0000256" key="2">
    <source>
        <dbReference type="ARBA" id="ARBA00012698"/>
    </source>
</evidence>
<evidence type="ECO:0000256" key="1">
    <source>
        <dbReference type="ARBA" id="ARBA00005644"/>
    </source>
</evidence>
<dbReference type="CDD" id="cd00051">
    <property type="entry name" value="EFh"/>
    <property type="match status" value="1"/>
</dbReference>
<comment type="similarity">
    <text evidence="1">In the N-terminal section; belongs to the peroxidase family.</text>
</comment>
<dbReference type="SUPFAM" id="SSF48113">
    <property type="entry name" value="Heme-dependent peroxidases"/>
    <property type="match status" value="1"/>
</dbReference>
<comment type="catalytic activity">
    <reaction evidence="6">
        <text>NADH + O2 + H(+) = H2O2 + NAD(+)</text>
        <dbReference type="Rhea" id="RHEA:11264"/>
        <dbReference type="ChEBI" id="CHEBI:15378"/>
        <dbReference type="ChEBI" id="CHEBI:15379"/>
        <dbReference type="ChEBI" id="CHEBI:16240"/>
        <dbReference type="ChEBI" id="CHEBI:57540"/>
        <dbReference type="ChEBI" id="CHEBI:57945"/>
        <dbReference type="EC" id="1.6.3.1"/>
    </reaction>
</comment>
<dbReference type="STRING" id="104452.A0A0L7L455"/>
<dbReference type="AlphaFoldDB" id="A0A0L7L455"/>
<dbReference type="InterPro" id="IPR018247">
    <property type="entry name" value="EF_Hand_1_Ca_BS"/>
</dbReference>